<dbReference type="EMBL" id="BJXK01000005">
    <property type="protein sequence ID" value="GEM79410.1"/>
    <property type="molecule type" value="Genomic_DNA"/>
</dbReference>
<proteinExistence type="predicted"/>
<dbReference type="AlphaFoldDB" id="A0A511QQ06"/>
<keyword evidence="2" id="KW-1185">Reference proteome</keyword>
<protein>
    <submittedName>
        <fullName evidence="1">Uncharacterized protein</fullName>
    </submittedName>
</protein>
<evidence type="ECO:0000313" key="2">
    <source>
        <dbReference type="Proteomes" id="UP000321113"/>
    </source>
</evidence>
<gene>
    <name evidence="1" type="ORF">VSU01S_16550</name>
</gene>
<dbReference type="Proteomes" id="UP000321113">
    <property type="component" value="Unassembled WGS sequence"/>
</dbReference>
<dbReference type="OrthoDB" id="5906376at2"/>
<dbReference type="RefSeq" id="WP_119007933.1">
    <property type="nucleotide sequence ID" value="NZ_BJXK01000005.1"/>
</dbReference>
<accession>A0A511QQ06</accession>
<reference evidence="1 2" key="1">
    <citation type="submission" date="2019-07" db="EMBL/GenBank/DDBJ databases">
        <title>Whole genome shotgun sequence of Vibrio superstes NBRC 103154.</title>
        <authorList>
            <person name="Hosoyama A."/>
            <person name="Uohara A."/>
            <person name="Ohji S."/>
            <person name="Ichikawa N."/>
        </authorList>
    </citation>
    <scope>NUCLEOTIDE SEQUENCE [LARGE SCALE GENOMIC DNA]</scope>
    <source>
        <strain evidence="1 2">NBRC 103154</strain>
    </source>
</reference>
<evidence type="ECO:0000313" key="1">
    <source>
        <dbReference type="EMBL" id="GEM79410.1"/>
    </source>
</evidence>
<sequence>MSNSAPTPNVEHLQQQKTQWLLSQIDVAYPTRESVLGKACYLDLVEKFNEITSLASSADDLNQAMSTTEWLRADFHKLTVLFARFMASHSDIPEASREFLQEFLAQIILDDQGAYSLCLGFEGSEVVGACIVSNGSDTILVSDLLLKSDLAQDVEVAAILNLFDSEINQGEQSCSVFLQIFAYI</sequence>
<comment type="caution">
    <text evidence="1">The sequence shown here is derived from an EMBL/GenBank/DDBJ whole genome shotgun (WGS) entry which is preliminary data.</text>
</comment>
<organism evidence="1 2">
    <name type="scientific">Vibrio superstes NBRC 103154</name>
    <dbReference type="NCBI Taxonomy" id="1219062"/>
    <lineage>
        <taxon>Bacteria</taxon>
        <taxon>Pseudomonadati</taxon>
        <taxon>Pseudomonadota</taxon>
        <taxon>Gammaproteobacteria</taxon>
        <taxon>Vibrionales</taxon>
        <taxon>Vibrionaceae</taxon>
        <taxon>Vibrio</taxon>
    </lineage>
</organism>
<name>A0A511QQ06_9VIBR</name>